<dbReference type="InterPro" id="IPR050314">
    <property type="entry name" value="Glycosyl_Hydrlase_18"/>
</dbReference>
<evidence type="ECO:0000256" key="13">
    <source>
        <dbReference type="SAM" id="MobiDB-lite"/>
    </source>
</evidence>
<dbReference type="GO" id="GO:0005576">
    <property type="term" value="C:extracellular region"/>
    <property type="evidence" value="ECO:0007669"/>
    <property type="project" value="TreeGrafter"/>
</dbReference>
<dbReference type="FunFam" id="3.10.50.10:FF:000001">
    <property type="entry name" value="Chitinase 3-like 1"/>
    <property type="match status" value="1"/>
</dbReference>
<keyword evidence="4" id="KW-0147">Chitin-binding</keyword>
<evidence type="ECO:0000313" key="20">
    <source>
        <dbReference type="RefSeq" id="XP_024884290.1"/>
    </source>
</evidence>
<keyword evidence="11" id="KW-0624">Polysaccharide degradation</keyword>
<feature type="transmembrane region" description="Helical" evidence="14">
    <location>
        <begin position="125"/>
        <end position="146"/>
    </location>
</feature>
<dbReference type="GeneID" id="112462635"/>
<feature type="region of interest" description="Disordered" evidence="13">
    <location>
        <begin position="74"/>
        <end position="94"/>
    </location>
</feature>
<feature type="domain" description="GH18" evidence="15">
    <location>
        <begin position="168"/>
        <end position="537"/>
    </location>
</feature>
<comment type="similarity">
    <text evidence="2">Belongs to the glycosyl hydrolase 18 family. Chitinase class II subfamily.</text>
</comment>
<dbReference type="GO" id="GO:0006032">
    <property type="term" value="P:chitin catabolic process"/>
    <property type="evidence" value="ECO:0007669"/>
    <property type="project" value="UniProtKB-KW"/>
</dbReference>
<protein>
    <recommendedName>
        <fullName evidence="3">chitinase</fullName>
        <ecNumber evidence="3">3.2.1.14</ecNumber>
    </recommendedName>
</protein>
<dbReference type="RefSeq" id="XP_024884288.1">
    <property type="nucleotide sequence ID" value="XM_025028520.1"/>
</dbReference>
<evidence type="ECO:0000256" key="14">
    <source>
        <dbReference type="SAM" id="Phobius"/>
    </source>
</evidence>
<dbReference type="EC" id="3.2.1.14" evidence="3"/>
<comment type="catalytic activity">
    <reaction evidence="1">
        <text>Random endo-hydrolysis of N-acetyl-beta-D-glucosaminide (1-&gt;4)-beta-linkages in chitin and chitodextrins.</text>
        <dbReference type="EC" id="3.2.1.14"/>
    </reaction>
</comment>
<proteinExistence type="inferred from homology"/>
<dbReference type="InterPro" id="IPR001579">
    <property type="entry name" value="Glyco_hydro_18_chit_AS"/>
</dbReference>
<dbReference type="InterPro" id="IPR017853">
    <property type="entry name" value="GH"/>
</dbReference>
<dbReference type="Gene3D" id="3.20.20.80">
    <property type="entry name" value="Glycosidases"/>
    <property type="match status" value="2"/>
</dbReference>
<dbReference type="RefSeq" id="XP_024884289.1">
    <property type="nucleotide sequence ID" value="XM_025028521.1"/>
</dbReference>
<dbReference type="OrthoDB" id="76388at2759"/>
<dbReference type="InterPro" id="IPR029070">
    <property type="entry name" value="Chitinase_insertion_sf"/>
</dbReference>
<keyword evidence="14" id="KW-0812">Transmembrane</keyword>
<dbReference type="PROSITE" id="PS51910">
    <property type="entry name" value="GH18_2"/>
    <property type="match status" value="2"/>
</dbReference>
<evidence type="ECO:0000256" key="5">
    <source>
        <dbReference type="ARBA" id="ARBA00022729"/>
    </source>
</evidence>
<dbReference type="FunFam" id="3.20.20.80:FF:000007">
    <property type="entry name" value="Acidic mammalian chitinase"/>
    <property type="match status" value="2"/>
</dbReference>
<keyword evidence="14" id="KW-1133">Transmembrane helix</keyword>
<dbReference type="Pfam" id="PF00704">
    <property type="entry name" value="Glyco_hydro_18"/>
    <property type="match status" value="2"/>
</dbReference>
<dbReference type="GO" id="GO:0008061">
    <property type="term" value="F:chitin binding"/>
    <property type="evidence" value="ECO:0007669"/>
    <property type="project" value="UniProtKB-KW"/>
</dbReference>
<dbReference type="SUPFAM" id="SSF54556">
    <property type="entry name" value="Chitinase insertion domain"/>
    <property type="match status" value="2"/>
</dbReference>
<evidence type="ECO:0000256" key="4">
    <source>
        <dbReference type="ARBA" id="ARBA00022669"/>
    </source>
</evidence>
<keyword evidence="5" id="KW-0732">Signal</keyword>
<keyword evidence="6 12" id="KW-0378">Hydrolase</keyword>
<keyword evidence="10 12" id="KW-0326">Glycosidase</keyword>
<keyword evidence="14" id="KW-0472">Membrane</keyword>
<gene>
    <name evidence="17 18 19 20" type="primary">LOC112462635</name>
</gene>
<dbReference type="SUPFAM" id="SSF51445">
    <property type="entry name" value="(Trans)glycosidases"/>
    <property type="match status" value="2"/>
</dbReference>
<evidence type="ECO:0000313" key="17">
    <source>
        <dbReference type="RefSeq" id="XP_024884287.1"/>
    </source>
</evidence>
<evidence type="ECO:0000313" key="16">
    <source>
        <dbReference type="Proteomes" id="UP000504618"/>
    </source>
</evidence>
<sequence>MVRTVAASAEGHAVDRFRGEAGCSAKEMAVVASDNDSVGDSSTQCRNVHLGSEVNYNNGSVTIHVKHVVYTSSPTQDASKSDTSVSDNTSNLSTNKDNGDINRCIFQQNIKLNKVTQSLWTWKRAVLSCVITLVLLAVVVPITVHFTPEIPTSSLKDPDKVSPLSDYYKVVCYFTNWAWYRRGIGRYLPEHIDHTLCTHIVYGFAVLDYSELVIKANDSWADYDNRFYERVVAHKKRGLKVLLALSGWNDSAGEKYSRLVNSPSARKKFINHAIQFIEKYGFDGLDLDWEYPVCRQANCNKGPDSDKESFAAILRELSAEFKPKGLLLSAAVSPNILVIDKSYDVPALAKYLDWIAVMAYDYHGQWDKRTGHIAPLYYHPDDEFCYLNANYSINYWISKGAPPRSIVMGMPLYGHSFSIHDPRAGTGLNSPASAGNAGEFTRTAGFLSYYEICDQVRNRGWTVVQDPEGRMGPYAYKGSQWVSFDDSEMIRRKAQFVRDMGLGGGMVWTLDLDDFRGRCDNGPHPLMHTIQRELAEPPKKHDRLLKPVELKPPLPTMTTWTVKPTKAIQTTTTVDRVSHNSSGEFKVICYFTNWAWYRQEGGRFVPEDVDSDLCTHVLYAFSVLDGSSLTMKSNDPWSDIDNKFYEKVTTFKAKGLKVLISLGGWYDSIDSAKYSRLVNSPSARRRFITEVLIFIEKYGFEGLDLDWDYPVCWQMDCNKGPESDKQSFAELVKELSNEFKPRGLLLSAAVSRSKMVIDAGYDVPILSKYLDWISVMMYDFHGQWDKKTGHVAPLYSLPNDWEPTFNANFSIHYWIEKGANPKKLIMGSPLYGQSFSLAKINVHGLNAPTYSGGEPGEATRNGGFLSYYEICERTLKKGWTVVQDKDRRIGPYAYKGDQWVGFDDAQQIKLKAELIKKLGLGGGMLWALDLDDFRNRCGCEPSPLLRTMNRVLRNYPKGPLCPITEGSVVIDVSQTDIESITTIPQNVQYTYPLHRQDQYMGDQGTMSH</sequence>
<dbReference type="FunFam" id="3.10.50.10:FF:000004">
    <property type="entry name" value="Chitinase 5"/>
    <property type="match status" value="1"/>
</dbReference>
<evidence type="ECO:0000256" key="10">
    <source>
        <dbReference type="ARBA" id="ARBA00023295"/>
    </source>
</evidence>
<keyword evidence="16" id="KW-1185">Reference proteome</keyword>
<accession>A0A6J1QPB0</accession>
<reference evidence="17 18" key="1">
    <citation type="submission" date="2025-04" db="UniProtKB">
        <authorList>
            <consortium name="RefSeq"/>
        </authorList>
    </citation>
    <scope>IDENTIFICATION</scope>
    <source>
        <tissue evidence="17 18">Whole body</tissue>
    </source>
</reference>
<evidence type="ECO:0000313" key="18">
    <source>
        <dbReference type="RefSeq" id="XP_024884288.1"/>
    </source>
</evidence>
<evidence type="ECO:0000256" key="7">
    <source>
        <dbReference type="ARBA" id="ARBA00023024"/>
    </source>
</evidence>
<dbReference type="AlphaFoldDB" id="A0A6J1QPB0"/>
<keyword evidence="7" id="KW-0146">Chitin degradation</keyword>
<evidence type="ECO:0000313" key="19">
    <source>
        <dbReference type="RefSeq" id="XP_024884289.1"/>
    </source>
</evidence>
<evidence type="ECO:0000256" key="6">
    <source>
        <dbReference type="ARBA" id="ARBA00022801"/>
    </source>
</evidence>
<keyword evidence="9" id="KW-0119">Carbohydrate metabolism</keyword>
<dbReference type="GO" id="GO:0008843">
    <property type="term" value="F:endochitinase activity"/>
    <property type="evidence" value="ECO:0007669"/>
    <property type="project" value="UniProtKB-EC"/>
</dbReference>
<evidence type="ECO:0000256" key="11">
    <source>
        <dbReference type="ARBA" id="ARBA00023326"/>
    </source>
</evidence>
<name>A0A6J1QPB0_9HYME</name>
<evidence type="ECO:0000256" key="9">
    <source>
        <dbReference type="ARBA" id="ARBA00023277"/>
    </source>
</evidence>
<dbReference type="SMART" id="SM00636">
    <property type="entry name" value="Glyco_18"/>
    <property type="match status" value="2"/>
</dbReference>
<dbReference type="PROSITE" id="PS01095">
    <property type="entry name" value="GH18_1"/>
    <property type="match status" value="1"/>
</dbReference>
<evidence type="ECO:0000256" key="12">
    <source>
        <dbReference type="RuleBase" id="RU000489"/>
    </source>
</evidence>
<dbReference type="RefSeq" id="XP_024884290.1">
    <property type="nucleotide sequence ID" value="XM_025028522.1"/>
</dbReference>
<dbReference type="PANTHER" id="PTHR11177:SF359">
    <property type="entry name" value="CHITINASE 10-RELATED"/>
    <property type="match status" value="1"/>
</dbReference>
<dbReference type="InterPro" id="IPR011583">
    <property type="entry name" value="Chitinase_II/V-like_cat"/>
</dbReference>
<evidence type="ECO:0000259" key="15">
    <source>
        <dbReference type="PROSITE" id="PS51910"/>
    </source>
</evidence>
<organism evidence="16 19">
    <name type="scientific">Temnothorax curvispinosus</name>
    <dbReference type="NCBI Taxonomy" id="300111"/>
    <lineage>
        <taxon>Eukaryota</taxon>
        <taxon>Metazoa</taxon>
        <taxon>Ecdysozoa</taxon>
        <taxon>Arthropoda</taxon>
        <taxon>Hexapoda</taxon>
        <taxon>Insecta</taxon>
        <taxon>Pterygota</taxon>
        <taxon>Neoptera</taxon>
        <taxon>Endopterygota</taxon>
        <taxon>Hymenoptera</taxon>
        <taxon>Apocrita</taxon>
        <taxon>Aculeata</taxon>
        <taxon>Formicoidea</taxon>
        <taxon>Formicidae</taxon>
        <taxon>Myrmicinae</taxon>
        <taxon>Temnothorax</taxon>
    </lineage>
</organism>
<evidence type="ECO:0000256" key="2">
    <source>
        <dbReference type="ARBA" id="ARBA00009121"/>
    </source>
</evidence>
<keyword evidence="8" id="KW-1015">Disulfide bond</keyword>
<evidence type="ECO:0000256" key="3">
    <source>
        <dbReference type="ARBA" id="ARBA00012729"/>
    </source>
</evidence>
<feature type="domain" description="GH18" evidence="15">
    <location>
        <begin position="585"/>
        <end position="955"/>
    </location>
</feature>
<dbReference type="CDD" id="cd02872">
    <property type="entry name" value="GH18_chitolectin_chitotriosidase"/>
    <property type="match status" value="2"/>
</dbReference>
<dbReference type="Proteomes" id="UP000504618">
    <property type="component" value="Unplaced"/>
</dbReference>
<dbReference type="RefSeq" id="XP_024884287.1">
    <property type="nucleotide sequence ID" value="XM_025028519.1"/>
</dbReference>
<dbReference type="InterPro" id="IPR001223">
    <property type="entry name" value="Glyco_hydro18_cat"/>
</dbReference>
<evidence type="ECO:0000256" key="8">
    <source>
        <dbReference type="ARBA" id="ARBA00023157"/>
    </source>
</evidence>
<evidence type="ECO:0000256" key="1">
    <source>
        <dbReference type="ARBA" id="ARBA00000822"/>
    </source>
</evidence>
<dbReference type="PANTHER" id="PTHR11177">
    <property type="entry name" value="CHITINASE"/>
    <property type="match status" value="1"/>
</dbReference>
<dbReference type="GO" id="GO:0000272">
    <property type="term" value="P:polysaccharide catabolic process"/>
    <property type="evidence" value="ECO:0007669"/>
    <property type="project" value="UniProtKB-KW"/>
</dbReference>
<dbReference type="Gene3D" id="3.10.50.10">
    <property type="match status" value="2"/>
</dbReference>